<dbReference type="Proteomes" id="UP000249377">
    <property type="component" value="Unassembled WGS sequence"/>
</dbReference>
<dbReference type="Gene3D" id="3.20.20.70">
    <property type="entry name" value="Aldolase class I"/>
    <property type="match status" value="1"/>
</dbReference>
<gene>
    <name evidence="1" type="ORF">DPQ25_05650</name>
</gene>
<dbReference type="PANTHER" id="PTHR35787:SF1">
    <property type="entry name" value="GLYCEROL UPTAKE OPERON ANTITERMINATOR REGULATORY PROTEIN"/>
    <property type="match status" value="1"/>
</dbReference>
<name>A0A328UEJ5_9FIRM</name>
<dbReference type="GO" id="GO:0006355">
    <property type="term" value="P:regulation of DNA-templated transcription"/>
    <property type="evidence" value="ECO:0007669"/>
    <property type="project" value="InterPro"/>
</dbReference>
<dbReference type="SUPFAM" id="SSF110391">
    <property type="entry name" value="GlpP-like"/>
    <property type="match status" value="1"/>
</dbReference>
<dbReference type="GO" id="GO:0006071">
    <property type="term" value="P:glycerol metabolic process"/>
    <property type="evidence" value="ECO:0007669"/>
    <property type="project" value="InterPro"/>
</dbReference>
<reference evidence="1 2" key="1">
    <citation type="submission" date="2018-06" db="EMBL/GenBank/DDBJ databases">
        <title>Noncontiguous genome sequence of Ruminococcaceae bacterium ASD2818.</title>
        <authorList>
            <person name="Chaplin A.V."/>
            <person name="Sokolova S.R."/>
            <person name="Kochetkova T.O."/>
            <person name="Goltsov A.Y."/>
            <person name="Trofimov D.Y."/>
            <person name="Efimov B.A."/>
        </authorList>
    </citation>
    <scope>NUCLEOTIDE SEQUENCE [LARGE SCALE GENOMIC DNA]</scope>
    <source>
        <strain evidence="1 2">ASD2818</strain>
    </source>
</reference>
<sequence>MASELSAMLDECPIIAAVKNEAGLEQCLQSEIQLVFILYGSVCEIPAIVQQVKNAGRSAVVHVDLISGLSPREAAVDFIRQYTRADGIISTRPQVLRRAKDLGLATVQRFFVIDSMALENVYKHQEDTRPDFIEMLPGAMPKILQKLSSSLPTPIIAGGLISDKEDVMAALKAGARAISTTNPEIWFM</sequence>
<organism evidence="1 2">
    <name type="scientific">Hydrogeniiclostridium mannosilyticum</name>
    <dbReference type="NCBI Taxonomy" id="2764322"/>
    <lineage>
        <taxon>Bacteria</taxon>
        <taxon>Bacillati</taxon>
        <taxon>Bacillota</taxon>
        <taxon>Clostridia</taxon>
        <taxon>Eubacteriales</taxon>
        <taxon>Acutalibacteraceae</taxon>
        <taxon>Hydrogeniiclostridium</taxon>
    </lineage>
</organism>
<dbReference type="PANTHER" id="PTHR35787">
    <property type="entry name" value="GLYCEROL UPTAKE OPERON ANTITERMINATOR REGULATORY PROTEIN"/>
    <property type="match status" value="1"/>
</dbReference>
<dbReference type="EMBL" id="QLYR01000002">
    <property type="protein sequence ID" value="RAQ29779.1"/>
    <property type="molecule type" value="Genomic_DNA"/>
</dbReference>
<proteinExistence type="predicted"/>
<evidence type="ECO:0000313" key="1">
    <source>
        <dbReference type="EMBL" id="RAQ29779.1"/>
    </source>
</evidence>
<dbReference type="PIRSF" id="PIRSF016897">
    <property type="entry name" value="GlpP"/>
    <property type="match status" value="1"/>
</dbReference>
<dbReference type="Pfam" id="PF04309">
    <property type="entry name" value="G3P_antiterm"/>
    <property type="match status" value="1"/>
</dbReference>
<dbReference type="AlphaFoldDB" id="A0A328UEJ5"/>
<accession>A0A328UEJ5</accession>
<evidence type="ECO:0000313" key="2">
    <source>
        <dbReference type="Proteomes" id="UP000249377"/>
    </source>
</evidence>
<dbReference type="RefSeq" id="WP_112332208.1">
    <property type="nucleotide sequence ID" value="NZ_QLYR01000002.1"/>
</dbReference>
<keyword evidence="2" id="KW-1185">Reference proteome</keyword>
<comment type="caution">
    <text evidence="1">The sequence shown here is derived from an EMBL/GenBank/DDBJ whole genome shotgun (WGS) entry which is preliminary data.</text>
</comment>
<protein>
    <submittedName>
        <fullName evidence="1">Glycerol-3-phosphate responsive antiterminator</fullName>
    </submittedName>
</protein>
<dbReference type="InterPro" id="IPR006699">
    <property type="entry name" value="GlpP"/>
</dbReference>
<dbReference type="InterPro" id="IPR013785">
    <property type="entry name" value="Aldolase_TIM"/>
</dbReference>